<feature type="coiled-coil region" evidence="1">
    <location>
        <begin position="710"/>
        <end position="737"/>
    </location>
</feature>
<dbReference type="PATRIC" id="fig|1341157.4.peg.1103"/>
<feature type="transmembrane region" description="Helical" evidence="3">
    <location>
        <begin position="1914"/>
        <end position="1933"/>
    </location>
</feature>
<feature type="chain" id="PRO_5039419329" description="Ig-like domain-containing protein" evidence="4">
    <location>
        <begin position="28"/>
        <end position="1941"/>
    </location>
</feature>
<accession>W7UKX9</accession>
<keyword evidence="6" id="KW-1185">Reference proteome</keyword>
<dbReference type="Gene3D" id="2.60.40.10">
    <property type="entry name" value="Immunoglobulins"/>
    <property type="match status" value="1"/>
</dbReference>
<comment type="caution">
    <text evidence="5">The sequence shown here is derived from an EMBL/GenBank/DDBJ whole genome shotgun (WGS) entry which is preliminary data.</text>
</comment>
<evidence type="ECO:0008006" key="7">
    <source>
        <dbReference type="Google" id="ProtNLM"/>
    </source>
</evidence>
<dbReference type="OrthoDB" id="3193440at2"/>
<evidence type="ECO:0000313" key="6">
    <source>
        <dbReference type="Proteomes" id="UP000019365"/>
    </source>
</evidence>
<feature type="signal peptide" evidence="4">
    <location>
        <begin position="1"/>
        <end position="27"/>
    </location>
</feature>
<evidence type="ECO:0000256" key="4">
    <source>
        <dbReference type="SAM" id="SignalP"/>
    </source>
</evidence>
<evidence type="ECO:0000256" key="1">
    <source>
        <dbReference type="SAM" id="Coils"/>
    </source>
</evidence>
<gene>
    <name evidence="5" type="ORF">RF007C_12555</name>
</gene>
<keyword evidence="3" id="KW-1133">Transmembrane helix</keyword>
<reference evidence="5 6" key="1">
    <citation type="journal article" date="2014" name="PLoS ONE">
        <title>Rumen cellulosomics: divergent fiber-degrading strategies revealed by comparative genome-wide analysis of six ruminococcal strains.</title>
        <authorList>
            <person name="Dassa B."/>
            <person name="Borovok I."/>
            <person name="Ruimy-Israeli V."/>
            <person name="Lamed R."/>
            <person name="Flint H.J."/>
            <person name="Duncan S.H."/>
            <person name="Henrissat B."/>
            <person name="Coutinho P."/>
            <person name="Morrison M."/>
            <person name="Mosoni P."/>
            <person name="Yeoman C.J."/>
            <person name="White B.A."/>
            <person name="Bayer E.A."/>
        </authorList>
    </citation>
    <scope>NUCLEOTIDE SEQUENCE [LARGE SCALE GENOMIC DNA]</scope>
    <source>
        <strain evidence="5 6">007c</strain>
    </source>
</reference>
<dbReference type="InterPro" id="IPR013783">
    <property type="entry name" value="Ig-like_fold"/>
</dbReference>
<keyword evidence="4" id="KW-0732">Signal</keyword>
<dbReference type="EMBL" id="ATAX01000016">
    <property type="protein sequence ID" value="EWM54433.1"/>
    <property type="molecule type" value="Genomic_DNA"/>
</dbReference>
<keyword evidence="3" id="KW-0812">Transmembrane</keyword>
<feature type="compositionally biased region" description="Polar residues" evidence="2">
    <location>
        <begin position="37"/>
        <end position="50"/>
    </location>
</feature>
<feature type="compositionally biased region" description="Low complexity" evidence="2">
    <location>
        <begin position="54"/>
        <end position="77"/>
    </location>
</feature>
<dbReference type="RefSeq" id="WP_037297901.1">
    <property type="nucleotide sequence ID" value="NZ_ATAX01000016.1"/>
</dbReference>
<dbReference type="eggNOG" id="COG3188">
    <property type="taxonomic scope" value="Bacteria"/>
</dbReference>
<sequence length="1941" mass="215925">MDKGIFDFKKKIAFIAALTVISHSALALPVTEASAAPKTTASDTESSSGSGADEGTASSGTAEGAASSDAEEGTASGDGEGTAPDDETDEGDSAPDPVVEKEYTITLANRRVSDEGFNVIVNTLSNGKAKDIKPEKNDKIEGIEKGTFTSSEVDYDKIAERYGKIYIVDKDQSDDSNIVCNVFCKMDGLKNILDNDLPFKFTNESQNYFLLHDGEYYYRNNTNLTLNVKQGYIVNNDATISKIDVYINDNKTIKYSDKKLTVNNSDYIFGRKAISFDLKDDIKIIKDRQEVYFRDFYLDTIGAYSLYSKSIKDFYIECGNETYKFTTEDGKVSLSSIIEKLNSNGKIYVSKGKKVQSYFYEYGEETERFRENVDIEIEDGDNNKSNIIVPSILKGKYYCAGYFINTKVNTVSINNFVDECIQHEKIKIIGLDPDQIKNIRIVYKTLPYDGGNGLTPTANVTKHADNVYAVNSSTPSTQFKCNKKETVIIYDYFNKDGGYEQGVAKQDNFSQMFTNKSYNYYRITDVIIKGTDGNYSSCLKEPIYVYYDKDAPTVSETKREHRKWINGSNTYELEIKEENKLPEDAPAEAKEAYNKIIPALNKPGNVKSIIIGNYKFDQPLDGWTSGMRYEGVSGDYVSAKKDFYEAEKVYLEAVSAYNDASAAYKNAVADLTAANSKYELADKNVKNAVNAFDEATAVYEAAKSEGKSGLDTLKTNKDKAEKALNDARTALKSADAALETAKKIESDAKSALTEKTTKMEAAKKEAAVKYEAVKQALKELPSDYRVAETNEIENFYKSDISTTDSINANIDLAKTKINALTSEADSFKTSGDYNSVPSLEYDNGKFKVILSAAEANKNSTFIDRVKLSAIDSAGNQSDVITLKDYKYDGTAPVIDDEKFRCAPGTNEKDVLYAKNGSNVSAVVTDKYSDGDASGVEKVNIEFVGGNSGEMKLSDNEDVYKYKISGFDQDESRSYELKFVASDKAGNVTDEIAGPKIIVDNIVPLSSITLAGANDDEEKWYNGFDSIKMDLFASDNNEGKEDSGIKELNFEYNDINENDRHKYKTLTLSDLGLKEGFDENNLKTGDLYVAFRQTDDQEYEAVLRGAALEKEVVLFQNKLDSKNKIDVTFYVVDKAGNSSDKTQASAWVDLYAPRLNDISTSDGQNIQYNITEKVPKDVFGYNAFSNSGTFDIVLKCTAASKIKNVDIELFDSSNNPVTDTSIISKDIDGERVRISFHKNFKGYMKLVLRNRVDVDGEIIYTNMFIYEKDATHNPPRIIIVDPKDGDKNVTDTNFEDKDGNKLYQDDVKVIVIAEDSFSGVENAAASIINRISNIIRNSDDNWEVLEREYNIDKSVQTTFTVSDNANGYVVNADFTDNAGNQSDQSYFGFGIDKDDPEISVDINDGIYNTAKTANIRVKERNFDKDLVQVKVNGSRRSLEFNENDGNTSSDPNLHLDKIDFDRDGVYRIEADCKDRAGRSSKTVNKEITIDLTDPVITASTDQALLNNHYYSGKTTLTLKITEKNFDASLISISGTYNGSTAGFPKASGWTRVGDDHFSSITFARDGEYTISVTGKDKAGNELRPYNSTLCIDSTPPKLVIADVDKANSGTVRPTIRFTDTNLNKDTINITLEGAKRGKGLPVDGKFNNTSDGLEYQLNDFPVKQEYDDIYTLRATAKDNANNVISAEQRFSVNRFGSTFAQENSTKLIDGKYISKEQDVIFTEVNADKHSEKCTVIITKDSDMHELKENTDYIVEHTGGGDTWSQYKYTIFAKNFKGDAKYTVSIHSVDAAGNINISDSDKKKAELTFFVDKTKPLCVPININANSTYKGESYTAQFNVSDNLSLKDVAVYIDGEKVDVNRDPDNDECVFEIPNSKRSQNVRIVLTDMADNEIEYSYKNILVTTNVVRLMVRKTWFKFAGGAAILLAGTGAFLIRRRKKRLL</sequence>
<organism evidence="5 6">
    <name type="scientific">Ruminococcus flavefaciens 007c</name>
    <dbReference type="NCBI Taxonomy" id="1341157"/>
    <lineage>
        <taxon>Bacteria</taxon>
        <taxon>Bacillati</taxon>
        <taxon>Bacillota</taxon>
        <taxon>Clostridia</taxon>
        <taxon>Eubacteriales</taxon>
        <taxon>Oscillospiraceae</taxon>
        <taxon>Ruminococcus</taxon>
    </lineage>
</organism>
<name>W7UKX9_RUMFL</name>
<feature type="compositionally biased region" description="Acidic residues" evidence="2">
    <location>
        <begin position="83"/>
        <end position="93"/>
    </location>
</feature>
<proteinExistence type="predicted"/>
<evidence type="ECO:0000256" key="3">
    <source>
        <dbReference type="SAM" id="Phobius"/>
    </source>
</evidence>
<dbReference type="Gene3D" id="1.20.120.330">
    <property type="entry name" value="Nucleotidyltransferases domain 2"/>
    <property type="match status" value="1"/>
</dbReference>
<protein>
    <recommendedName>
        <fullName evidence="7">Ig-like domain-containing protein</fullName>
    </recommendedName>
</protein>
<evidence type="ECO:0000256" key="2">
    <source>
        <dbReference type="SAM" id="MobiDB-lite"/>
    </source>
</evidence>
<feature type="region of interest" description="Disordered" evidence="2">
    <location>
        <begin position="32"/>
        <end position="99"/>
    </location>
</feature>
<keyword evidence="3" id="KW-0472">Membrane</keyword>
<evidence type="ECO:0000313" key="5">
    <source>
        <dbReference type="EMBL" id="EWM54433.1"/>
    </source>
</evidence>
<dbReference type="Proteomes" id="UP000019365">
    <property type="component" value="Unassembled WGS sequence"/>
</dbReference>
<keyword evidence="1" id="KW-0175">Coiled coil</keyword>